<keyword evidence="1" id="KW-0812">Transmembrane</keyword>
<feature type="transmembrane region" description="Helical" evidence="1">
    <location>
        <begin position="274"/>
        <end position="291"/>
    </location>
</feature>
<gene>
    <name evidence="2" type="ORF">GCM10009550_62200</name>
</gene>
<dbReference type="RefSeq" id="WP_344244820.1">
    <property type="nucleotide sequence ID" value="NZ_BAAAHH010000034.1"/>
</dbReference>
<dbReference type="Proteomes" id="UP001500665">
    <property type="component" value="Unassembled WGS sequence"/>
</dbReference>
<feature type="transmembrane region" description="Helical" evidence="1">
    <location>
        <begin position="52"/>
        <end position="74"/>
    </location>
</feature>
<sequence>MSVTLRPAARAQAVPEDPIARLPAVVLGLCLALGAVLFWVPLRGVDMDGVDGYGLISVLPVPTLLGAGVLALTFVASLSLRRPVPVLLGAQIVVTVVALHTLAQVLEPVARFPTVWQHAGFIEYITRTGTVGISLDARFSWAAFFGMVGFLTEAVGLDDPGQVYKWAPLALQLLYLLPMALIVRVMKANWRAKWFAVWLFPVANWVGQDYLAPQAFGYLVYLFFLAVLLTWFRPKVLRTRKAGKRGTGTEPGPLYRFLFGPKTPGEEPVREVGARERSLLVLLLVVLLVVGTASHQLTPYLLIASAAALALVGRNELRALPVIGGVVYLGWISFMAYGYWGPDPAGTLFAGGGNPLQTFLASTTGRISPSEQLAQIQTARILLVLVLMALTAIGLLRRRLRGIDDRVAFVLLVVPLSSFGLQSYGGEIALRTYLFMLPGAVFLAAYAFFPDPRPVPVVKSVPRRQRLRRLLPGVVAGSFALLLMGGFLTVRYGNEAFEQVRAGELKAFDAMIDDSKGRPITLVWVSGEIVTVPEAASQTPQGPWGYRYFERFHWLRVEFAQDPWAANLSRQPPVPLTAEQQRSRRPTVEEVLARMRSQPGTYLYQSRTNDTYQTLNFGLAPDWGERLMREIDASPDFTKVFGDGDASVYKLAEPGPPPAPDPPPARLTIGVSNWTPAGLIYLPVLIGVLTARELRRIRLSPERYARLRPYTVIAVPLFIGFVAIVVERFLTLKGPLP</sequence>
<feature type="transmembrane region" description="Helical" evidence="1">
    <location>
        <begin position="169"/>
        <end position="190"/>
    </location>
</feature>
<feature type="transmembrane region" description="Helical" evidence="1">
    <location>
        <begin position="320"/>
        <end position="340"/>
    </location>
</feature>
<keyword evidence="3" id="KW-1185">Reference proteome</keyword>
<evidence type="ECO:0000313" key="2">
    <source>
        <dbReference type="EMBL" id="GAA0964418.1"/>
    </source>
</evidence>
<feature type="transmembrane region" description="Helical" evidence="1">
    <location>
        <begin position="210"/>
        <end position="232"/>
    </location>
</feature>
<keyword evidence="1" id="KW-1133">Transmembrane helix</keyword>
<reference evidence="2 3" key="1">
    <citation type="journal article" date="2019" name="Int. J. Syst. Evol. Microbiol.">
        <title>The Global Catalogue of Microorganisms (GCM) 10K type strain sequencing project: providing services to taxonomists for standard genome sequencing and annotation.</title>
        <authorList>
            <consortium name="The Broad Institute Genomics Platform"/>
            <consortium name="The Broad Institute Genome Sequencing Center for Infectious Disease"/>
            <person name="Wu L."/>
            <person name="Ma J."/>
        </authorList>
    </citation>
    <scope>NUCLEOTIDE SEQUENCE [LARGE SCALE GENOMIC DNA]</scope>
    <source>
        <strain evidence="2 3">JCM 10696</strain>
    </source>
</reference>
<proteinExistence type="predicted"/>
<feature type="transmembrane region" description="Helical" evidence="1">
    <location>
        <begin position="674"/>
        <end position="691"/>
    </location>
</feature>
<feature type="transmembrane region" description="Helical" evidence="1">
    <location>
        <begin position="407"/>
        <end position="424"/>
    </location>
</feature>
<feature type="transmembrane region" description="Helical" evidence="1">
    <location>
        <begin position="430"/>
        <end position="449"/>
    </location>
</feature>
<protein>
    <submittedName>
        <fullName evidence="2">Uncharacterized protein</fullName>
    </submittedName>
</protein>
<name>A0ABN1RUT6_9ACTN</name>
<feature type="transmembrane region" description="Helical" evidence="1">
    <location>
        <begin position="297"/>
        <end position="313"/>
    </location>
</feature>
<dbReference type="EMBL" id="BAAAHH010000034">
    <property type="protein sequence ID" value="GAA0964418.1"/>
    <property type="molecule type" value="Genomic_DNA"/>
</dbReference>
<comment type="caution">
    <text evidence="2">The sequence shown here is derived from an EMBL/GenBank/DDBJ whole genome shotgun (WGS) entry which is preliminary data.</text>
</comment>
<keyword evidence="1" id="KW-0472">Membrane</keyword>
<feature type="transmembrane region" description="Helical" evidence="1">
    <location>
        <begin position="20"/>
        <end position="40"/>
    </location>
</feature>
<feature type="transmembrane region" description="Helical" evidence="1">
    <location>
        <begin position="139"/>
        <end position="157"/>
    </location>
</feature>
<organism evidence="2 3">
    <name type="scientific">Actinocorallia libanotica</name>
    <dbReference type="NCBI Taxonomy" id="46162"/>
    <lineage>
        <taxon>Bacteria</taxon>
        <taxon>Bacillati</taxon>
        <taxon>Actinomycetota</taxon>
        <taxon>Actinomycetes</taxon>
        <taxon>Streptosporangiales</taxon>
        <taxon>Thermomonosporaceae</taxon>
        <taxon>Actinocorallia</taxon>
    </lineage>
</organism>
<feature type="transmembrane region" description="Helical" evidence="1">
    <location>
        <begin position="378"/>
        <end position="395"/>
    </location>
</feature>
<accession>A0ABN1RUT6</accession>
<feature type="transmembrane region" description="Helical" evidence="1">
    <location>
        <begin position="712"/>
        <end position="730"/>
    </location>
</feature>
<evidence type="ECO:0000313" key="3">
    <source>
        <dbReference type="Proteomes" id="UP001500665"/>
    </source>
</evidence>
<feature type="transmembrane region" description="Helical" evidence="1">
    <location>
        <begin position="86"/>
        <end position="106"/>
    </location>
</feature>
<feature type="transmembrane region" description="Helical" evidence="1">
    <location>
        <begin position="470"/>
        <end position="490"/>
    </location>
</feature>
<evidence type="ECO:0000256" key="1">
    <source>
        <dbReference type="SAM" id="Phobius"/>
    </source>
</evidence>